<dbReference type="GO" id="GO:0008745">
    <property type="term" value="F:N-acetylmuramoyl-L-alanine amidase activity"/>
    <property type="evidence" value="ECO:0007669"/>
    <property type="project" value="InterPro"/>
</dbReference>
<comment type="similarity">
    <text evidence="1">Belongs to the N-acetylmuramoyl-L-alanine amidase 2 family.</text>
</comment>
<dbReference type="SMART" id="SM00701">
    <property type="entry name" value="PGRP"/>
    <property type="match status" value="1"/>
</dbReference>
<dbReference type="InterPro" id="IPR006311">
    <property type="entry name" value="TAT_signal"/>
</dbReference>
<name>A0A2I2KQX0_9ACTN</name>
<evidence type="ECO:0000259" key="3">
    <source>
        <dbReference type="SMART" id="SM00701"/>
    </source>
</evidence>
<dbReference type="PANTHER" id="PTHR11022:SF41">
    <property type="entry name" value="PEPTIDOGLYCAN-RECOGNITION PROTEIN LC-RELATED"/>
    <property type="match status" value="1"/>
</dbReference>
<dbReference type="SUPFAM" id="SSF55846">
    <property type="entry name" value="N-acetylmuramoyl-L-alanine amidase-like"/>
    <property type="match status" value="1"/>
</dbReference>
<dbReference type="Proteomes" id="UP000234331">
    <property type="component" value="Unassembled WGS sequence"/>
</dbReference>
<dbReference type="PROSITE" id="PS51318">
    <property type="entry name" value="TAT"/>
    <property type="match status" value="1"/>
</dbReference>
<sequence>MPTADRSAPVPPTTMISRRGALRVLGVGAGGWTAAMLVAAPPAHAGGIVPAGVAVDGPDLGALVPEAETVVDIPRTLTATSVGLGPASPVFPPSFVAVRWCGPAGPGGPRIRLRRPDGAFGAWCPLSVGCPAERDDPSTTVPPVHALLATARTGSGRTPTTRGYELWMPPGATGVVSTALNTTSGPCQRVRVPTVSVRAALSAVAGLAHALETPAGTGRSGPGPARTAPRTAQRSPLSAGDVPGATAGPLVPAPTAAAPTPSALGLRYLPRAAWGADESLRLNPATGQPWRTTYYPGQVVTVHHTVTPNDDPDPAGTVRAIYHFHTVDRGWADIGYHFLIDEQGTLYEGRWSGSDTVPAHRPDGQVVTGAHVGGYNAGNLGVALLGDLRPRPPSAAARRSLVLVLLALTGAHRLNPVGTVDYVNAASGARRRVPAISGHRDWMATECPGGAAYSALARIRLDVARASL</sequence>
<feature type="region of interest" description="Disordered" evidence="2">
    <location>
        <begin position="212"/>
        <end position="261"/>
    </location>
</feature>
<dbReference type="AlphaFoldDB" id="A0A2I2KQX0"/>
<dbReference type="OrthoDB" id="514320at2"/>
<dbReference type="RefSeq" id="WP_101831814.1">
    <property type="nucleotide sequence ID" value="NZ_FZMO01000135.1"/>
</dbReference>
<dbReference type="PANTHER" id="PTHR11022">
    <property type="entry name" value="PEPTIDOGLYCAN RECOGNITION PROTEIN"/>
    <property type="match status" value="1"/>
</dbReference>
<proteinExistence type="inferred from homology"/>
<dbReference type="InterPro" id="IPR002502">
    <property type="entry name" value="Amidase_domain"/>
</dbReference>
<dbReference type="InterPro" id="IPR015510">
    <property type="entry name" value="PGRP"/>
</dbReference>
<dbReference type="GO" id="GO:0008270">
    <property type="term" value="F:zinc ion binding"/>
    <property type="evidence" value="ECO:0007669"/>
    <property type="project" value="InterPro"/>
</dbReference>
<reference evidence="4 5" key="1">
    <citation type="submission" date="2017-06" db="EMBL/GenBank/DDBJ databases">
        <authorList>
            <person name="Kim H.J."/>
            <person name="Triplett B.A."/>
        </authorList>
    </citation>
    <scope>NUCLEOTIDE SEQUENCE [LARGE SCALE GENOMIC DNA]</scope>
    <source>
        <strain evidence="4">FRACA_ARgP5</strain>
    </source>
</reference>
<evidence type="ECO:0000256" key="2">
    <source>
        <dbReference type="SAM" id="MobiDB-lite"/>
    </source>
</evidence>
<feature type="compositionally biased region" description="Low complexity" evidence="2">
    <location>
        <begin position="243"/>
        <end position="261"/>
    </location>
</feature>
<protein>
    <submittedName>
        <fullName evidence="4">N-acetylmuramoyl-L-alanine amidase</fullName>
    </submittedName>
</protein>
<accession>A0A2I2KQX0</accession>
<evidence type="ECO:0000313" key="4">
    <source>
        <dbReference type="EMBL" id="SNQ48068.1"/>
    </source>
</evidence>
<feature type="domain" description="Peptidoglycan recognition protein family" evidence="3">
    <location>
        <begin position="266"/>
        <end position="427"/>
    </location>
</feature>
<dbReference type="InterPro" id="IPR036505">
    <property type="entry name" value="Amidase/PGRP_sf"/>
</dbReference>
<keyword evidence="5" id="KW-1185">Reference proteome</keyword>
<dbReference type="GO" id="GO:0009253">
    <property type="term" value="P:peptidoglycan catabolic process"/>
    <property type="evidence" value="ECO:0007669"/>
    <property type="project" value="InterPro"/>
</dbReference>
<dbReference type="Gene3D" id="3.40.80.10">
    <property type="entry name" value="Peptidoglycan recognition protein-like"/>
    <property type="match status" value="1"/>
</dbReference>
<gene>
    <name evidence="4" type="ORF">FRACA_220008</name>
</gene>
<dbReference type="InterPro" id="IPR006619">
    <property type="entry name" value="PGRP_domain_met/bac"/>
</dbReference>
<evidence type="ECO:0000313" key="5">
    <source>
        <dbReference type="Proteomes" id="UP000234331"/>
    </source>
</evidence>
<organism evidence="4 5">
    <name type="scientific">Frankia canadensis</name>
    <dbReference type="NCBI Taxonomy" id="1836972"/>
    <lineage>
        <taxon>Bacteria</taxon>
        <taxon>Bacillati</taxon>
        <taxon>Actinomycetota</taxon>
        <taxon>Actinomycetes</taxon>
        <taxon>Frankiales</taxon>
        <taxon>Frankiaceae</taxon>
        <taxon>Frankia</taxon>
    </lineage>
</organism>
<dbReference type="CDD" id="cd06583">
    <property type="entry name" value="PGRP"/>
    <property type="match status" value="1"/>
</dbReference>
<evidence type="ECO:0000256" key="1">
    <source>
        <dbReference type="ARBA" id="ARBA00007553"/>
    </source>
</evidence>
<dbReference type="Pfam" id="PF01510">
    <property type="entry name" value="Amidase_2"/>
    <property type="match status" value="1"/>
</dbReference>
<dbReference type="EMBL" id="FZMO01000135">
    <property type="protein sequence ID" value="SNQ48068.1"/>
    <property type="molecule type" value="Genomic_DNA"/>
</dbReference>